<accession>A0AAV7T5Z3</accession>
<gene>
    <name evidence="2" type="ORF">NDU88_003365</name>
</gene>
<organism evidence="2 3">
    <name type="scientific">Pleurodeles waltl</name>
    <name type="common">Iberian ribbed newt</name>
    <dbReference type="NCBI Taxonomy" id="8319"/>
    <lineage>
        <taxon>Eukaryota</taxon>
        <taxon>Metazoa</taxon>
        <taxon>Chordata</taxon>
        <taxon>Craniata</taxon>
        <taxon>Vertebrata</taxon>
        <taxon>Euteleostomi</taxon>
        <taxon>Amphibia</taxon>
        <taxon>Batrachia</taxon>
        <taxon>Caudata</taxon>
        <taxon>Salamandroidea</taxon>
        <taxon>Salamandridae</taxon>
        <taxon>Pleurodelinae</taxon>
        <taxon>Pleurodeles</taxon>
    </lineage>
</organism>
<protein>
    <submittedName>
        <fullName evidence="2">Uncharacterized protein</fullName>
    </submittedName>
</protein>
<comment type="caution">
    <text evidence="2">The sequence shown here is derived from an EMBL/GenBank/DDBJ whole genome shotgun (WGS) entry which is preliminary data.</text>
</comment>
<dbReference type="EMBL" id="JANPWB010000007">
    <property type="protein sequence ID" value="KAJ1171504.1"/>
    <property type="molecule type" value="Genomic_DNA"/>
</dbReference>
<feature type="compositionally biased region" description="Basic and acidic residues" evidence="1">
    <location>
        <begin position="107"/>
        <end position="121"/>
    </location>
</feature>
<sequence>MGVFPYARRCRLTQRASAGGGYSVVPDGKSTVVTLRPSDVRGAAAQILSLRGEHLRSMGWRIGTRPQSTTHGEVKSTSTRLLKTTLGRGSAREKLLAAFPSCTEVRPTPRMEGDRSSDSARVHLHQRATRMRYSSLPHEL</sequence>
<dbReference type="Proteomes" id="UP001066276">
    <property type="component" value="Chromosome 4_1"/>
</dbReference>
<name>A0AAV7T5Z3_PLEWA</name>
<reference evidence="2" key="1">
    <citation type="journal article" date="2022" name="bioRxiv">
        <title>Sequencing and chromosome-scale assembly of the giantPleurodeles waltlgenome.</title>
        <authorList>
            <person name="Brown T."/>
            <person name="Elewa A."/>
            <person name="Iarovenko S."/>
            <person name="Subramanian E."/>
            <person name="Araus A.J."/>
            <person name="Petzold A."/>
            <person name="Susuki M."/>
            <person name="Suzuki K.-i.T."/>
            <person name="Hayashi T."/>
            <person name="Toyoda A."/>
            <person name="Oliveira C."/>
            <person name="Osipova E."/>
            <person name="Leigh N.D."/>
            <person name="Simon A."/>
            <person name="Yun M.H."/>
        </authorList>
    </citation>
    <scope>NUCLEOTIDE SEQUENCE</scope>
    <source>
        <strain evidence="2">20211129_DDA</strain>
        <tissue evidence="2">Liver</tissue>
    </source>
</reference>
<proteinExistence type="predicted"/>
<evidence type="ECO:0000313" key="3">
    <source>
        <dbReference type="Proteomes" id="UP001066276"/>
    </source>
</evidence>
<keyword evidence="3" id="KW-1185">Reference proteome</keyword>
<feature type="region of interest" description="Disordered" evidence="1">
    <location>
        <begin position="106"/>
        <end position="140"/>
    </location>
</feature>
<evidence type="ECO:0000313" key="2">
    <source>
        <dbReference type="EMBL" id="KAJ1171504.1"/>
    </source>
</evidence>
<evidence type="ECO:0000256" key="1">
    <source>
        <dbReference type="SAM" id="MobiDB-lite"/>
    </source>
</evidence>
<dbReference type="AlphaFoldDB" id="A0AAV7T5Z3"/>